<name>A0A9D4E0D9_DREPO</name>
<reference evidence="1" key="1">
    <citation type="journal article" date="2019" name="bioRxiv">
        <title>The Genome of the Zebra Mussel, Dreissena polymorpha: A Resource for Invasive Species Research.</title>
        <authorList>
            <person name="McCartney M.A."/>
            <person name="Auch B."/>
            <person name="Kono T."/>
            <person name="Mallez S."/>
            <person name="Zhang Y."/>
            <person name="Obille A."/>
            <person name="Becker A."/>
            <person name="Abrahante J.E."/>
            <person name="Garbe J."/>
            <person name="Badalamenti J.P."/>
            <person name="Herman A."/>
            <person name="Mangelson H."/>
            <person name="Liachko I."/>
            <person name="Sullivan S."/>
            <person name="Sone E.D."/>
            <person name="Koren S."/>
            <person name="Silverstein K.A.T."/>
            <person name="Beckman K.B."/>
            <person name="Gohl D.M."/>
        </authorList>
    </citation>
    <scope>NUCLEOTIDE SEQUENCE</scope>
    <source>
        <strain evidence="1">Duluth1</strain>
        <tissue evidence="1">Whole animal</tissue>
    </source>
</reference>
<dbReference type="Proteomes" id="UP000828390">
    <property type="component" value="Unassembled WGS sequence"/>
</dbReference>
<accession>A0A9D4E0D9</accession>
<comment type="caution">
    <text evidence="1">The sequence shown here is derived from an EMBL/GenBank/DDBJ whole genome shotgun (WGS) entry which is preliminary data.</text>
</comment>
<proteinExistence type="predicted"/>
<keyword evidence="2" id="KW-1185">Reference proteome</keyword>
<protein>
    <submittedName>
        <fullName evidence="1">Uncharacterized protein</fullName>
    </submittedName>
</protein>
<dbReference type="AlphaFoldDB" id="A0A9D4E0D9"/>
<dbReference type="EMBL" id="JAIWYP010000009">
    <property type="protein sequence ID" value="KAH3770186.1"/>
    <property type="molecule type" value="Genomic_DNA"/>
</dbReference>
<evidence type="ECO:0000313" key="1">
    <source>
        <dbReference type="EMBL" id="KAH3770186.1"/>
    </source>
</evidence>
<organism evidence="1 2">
    <name type="scientific">Dreissena polymorpha</name>
    <name type="common">Zebra mussel</name>
    <name type="synonym">Mytilus polymorpha</name>
    <dbReference type="NCBI Taxonomy" id="45954"/>
    <lineage>
        <taxon>Eukaryota</taxon>
        <taxon>Metazoa</taxon>
        <taxon>Spiralia</taxon>
        <taxon>Lophotrochozoa</taxon>
        <taxon>Mollusca</taxon>
        <taxon>Bivalvia</taxon>
        <taxon>Autobranchia</taxon>
        <taxon>Heteroconchia</taxon>
        <taxon>Euheterodonta</taxon>
        <taxon>Imparidentia</taxon>
        <taxon>Neoheterodontei</taxon>
        <taxon>Myida</taxon>
        <taxon>Dreissenoidea</taxon>
        <taxon>Dreissenidae</taxon>
        <taxon>Dreissena</taxon>
    </lineage>
</organism>
<sequence>MSLPEDWLFSKVTYLVNSPLVWYPGRQVYSAIEPNSCPFDKLTVNKDPFAKFGQGSEGT</sequence>
<gene>
    <name evidence="1" type="ORF">DPMN_171469</name>
</gene>
<reference evidence="1" key="2">
    <citation type="submission" date="2020-11" db="EMBL/GenBank/DDBJ databases">
        <authorList>
            <person name="McCartney M.A."/>
            <person name="Auch B."/>
            <person name="Kono T."/>
            <person name="Mallez S."/>
            <person name="Becker A."/>
            <person name="Gohl D.M."/>
            <person name="Silverstein K.A.T."/>
            <person name="Koren S."/>
            <person name="Bechman K.B."/>
            <person name="Herman A."/>
            <person name="Abrahante J.E."/>
            <person name="Garbe J."/>
        </authorList>
    </citation>
    <scope>NUCLEOTIDE SEQUENCE</scope>
    <source>
        <strain evidence="1">Duluth1</strain>
        <tissue evidence="1">Whole animal</tissue>
    </source>
</reference>
<evidence type="ECO:0000313" key="2">
    <source>
        <dbReference type="Proteomes" id="UP000828390"/>
    </source>
</evidence>